<dbReference type="AlphaFoldDB" id="A0A9D1XNL5"/>
<evidence type="ECO:0000313" key="1">
    <source>
        <dbReference type="EMBL" id="HIX82501.1"/>
    </source>
</evidence>
<gene>
    <name evidence="1" type="ORF">H9980_11125</name>
</gene>
<name>A0A9D1XNL5_9FIRM</name>
<protein>
    <submittedName>
        <fullName evidence="1">Uncharacterized protein</fullName>
    </submittedName>
</protein>
<reference evidence="1" key="1">
    <citation type="journal article" date="2021" name="PeerJ">
        <title>Extensive microbial diversity within the chicken gut microbiome revealed by metagenomics and culture.</title>
        <authorList>
            <person name="Gilroy R."/>
            <person name="Ravi A."/>
            <person name="Getino M."/>
            <person name="Pursley I."/>
            <person name="Horton D.L."/>
            <person name="Alikhan N.F."/>
            <person name="Baker D."/>
            <person name="Gharbi K."/>
            <person name="Hall N."/>
            <person name="Watson M."/>
            <person name="Adriaenssens E.M."/>
            <person name="Foster-Nyarko E."/>
            <person name="Jarju S."/>
            <person name="Secka A."/>
            <person name="Antonio M."/>
            <person name="Oren A."/>
            <person name="Chaudhuri R.R."/>
            <person name="La Ragione R."/>
            <person name="Hildebrand F."/>
            <person name="Pallen M.J."/>
        </authorList>
    </citation>
    <scope>NUCLEOTIDE SEQUENCE</scope>
    <source>
        <strain evidence="1">ChiGjej1B1-14440</strain>
    </source>
</reference>
<dbReference type="EMBL" id="DXET01000248">
    <property type="protein sequence ID" value="HIX82501.1"/>
    <property type="molecule type" value="Genomic_DNA"/>
</dbReference>
<comment type="caution">
    <text evidence="1">The sequence shown here is derived from an EMBL/GenBank/DDBJ whole genome shotgun (WGS) entry which is preliminary data.</text>
</comment>
<evidence type="ECO:0000313" key="2">
    <source>
        <dbReference type="Proteomes" id="UP000886724"/>
    </source>
</evidence>
<reference evidence="1" key="2">
    <citation type="submission" date="2021-04" db="EMBL/GenBank/DDBJ databases">
        <authorList>
            <person name="Gilroy R."/>
        </authorList>
    </citation>
    <scope>NUCLEOTIDE SEQUENCE</scope>
    <source>
        <strain evidence="1">ChiGjej1B1-14440</strain>
    </source>
</reference>
<accession>A0A9D1XNL5</accession>
<sequence length="164" mass="19344">MKTVFKCQYGNEHNSINPFDLHALANFKLEILDDRIILKSANKQKLRQREFKFVDIDKLVLSLAIGNYTPAYAVSKTIKYLYDLNIYTMNNKWTLEFRSQSEVLSCIEKLKEKDLRIDDPAGVYNIISTMDRLEVEKYFIRHSKQLEAKCNIDSIRSFEDYIDD</sequence>
<organism evidence="1 2">
    <name type="scientific">Candidatus Erysipelatoclostridium merdavium</name>
    <dbReference type="NCBI Taxonomy" id="2838566"/>
    <lineage>
        <taxon>Bacteria</taxon>
        <taxon>Bacillati</taxon>
        <taxon>Bacillota</taxon>
        <taxon>Erysipelotrichia</taxon>
        <taxon>Erysipelotrichales</taxon>
        <taxon>Erysipelotrichales incertae sedis</taxon>
    </lineage>
</organism>
<dbReference type="Proteomes" id="UP000886724">
    <property type="component" value="Unassembled WGS sequence"/>
</dbReference>
<proteinExistence type="predicted"/>